<reference evidence="6" key="1">
    <citation type="submission" date="2012-12" db="EMBL/GenBank/DDBJ databases">
        <authorList>
            <person name="Hellsten U."/>
            <person name="Grimwood J."/>
            <person name="Chapman J.A."/>
            <person name="Shapiro H."/>
            <person name="Aerts A."/>
            <person name="Otillar R.P."/>
            <person name="Terry A.Y."/>
            <person name="Boore J.L."/>
            <person name="Simakov O."/>
            <person name="Marletaz F."/>
            <person name="Cho S.-J."/>
            <person name="Edsinger-Gonzales E."/>
            <person name="Havlak P."/>
            <person name="Kuo D.-H."/>
            <person name="Larsson T."/>
            <person name="Lv J."/>
            <person name="Arendt D."/>
            <person name="Savage R."/>
            <person name="Osoegawa K."/>
            <person name="de Jong P."/>
            <person name="Lindberg D.R."/>
            <person name="Seaver E.C."/>
            <person name="Weisblat D.A."/>
            <person name="Putnam N.H."/>
            <person name="Grigoriev I.V."/>
            <person name="Rokhsar D.S."/>
        </authorList>
    </citation>
    <scope>NUCLEOTIDE SEQUENCE</scope>
    <source>
        <strain evidence="6">I ESC-2004</strain>
    </source>
</reference>
<accession>R7VHP5</accession>
<keyword evidence="1" id="KW-0880">Kelch repeat</keyword>
<dbReference type="CDD" id="cd18186">
    <property type="entry name" value="BTB_POZ_ZBTB_KLHL-like"/>
    <property type="match status" value="1"/>
</dbReference>
<dbReference type="OrthoDB" id="6357972at2759"/>
<dbReference type="EMBL" id="KB291946">
    <property type="protein sequence ID" value="ELU18368.1"/>
    <property type="molecule type" value="Genomic_DNA"/>
</dbReference>
<evidence type="ECO:0000256" key="2">
    <source>
        <dbReference type="ARBA" id="ARBA00022737"/>
    </source>
</evidence>
<dbReference type="EnsemblMetazoa" id="CapteT44497">
    <property type="protein sequence ID" value="CapteP44497"/>
    <property type="gene ID" value="CapteG44497"/>
</dbReference>
<protein>
    <recommendedName>
        <fullName evidence="3">BTB domain-containing protein</fullName>
    </recommendedName>
</protein>
<dbReference type="PANTHER" id="PTHR24412">
    <property type="entry name" value="KELCH PROTEIN"/>
    <property type="match status" value="1"/>
</dbReference>
<dbReference type="InterPro" id="IPR000210">
    <property type="entry name" value="BTB/POZ_dom"/>
</dbReference>
<dbReference type="AlphaFoldDB" id="R7VHP5"/>
<reference evidence="5" key="3">
    <citation type="submission" date="2015-06" db="UniProtKB">
        <authorList>
            <consortium name="EnsemblMetazoa"/>
        </authorList>
    </citation>
    <scope>IDENTIFICATION</scope>
</reference>
<dbReference type="InterPro" id="IPR015915">
    <property type="entry name" value="Kelch-typ_b-propeller"/>
</dbReference>
<dbReference type="SMART" id="SM00225">
    <property type="entry name" value="BTB"/>
    <property type="match status" value="1"/>
</dbReference>
<evidence type="ECO:0000313" key="6">
    <source>
        <dbReference type="Proteomes" id="UP000014760"/>
    </source>
</evidence>
<evidence type="ECO:0000313" key="4">
    <source>
        <dbReference type="EMBL" id="ELU18368.1"/>
    </source>
</evidence>
<dbReference type="HOGENOM" id="CLU_004253_14_0_1"/>
<feature type="non-terminal residue" evidence="4">
    <location>
        <position position="313"/>
    </location>
</feature>
<evidence type="ECO:0000259" key="3">
    <source>
        <dbReference type="PROSITE" id="PS50097"/>
    </source>
</evidence>
<dbReference type="SMART" id="SM00612">
    <property type="entry name" value="Kelch"/>
    <property type="match status" value="3"/>
</dbReference>
<reference evidence="4 6" key="2">
    <citation type="journal article" date="2013" name="Nature">
        <title>Insights into bilaterian evolution from three spiralian genomes.</title>
        <authorList>
            <person name="Simakov O."/>
            <person name="Marletaz F."/>
            <person name="Cho S.J."/>
            <person name="Edsinger-Gonzales E."/>
            <person name="Havlak P."/>
            <person name="Hellsten U."/>
            <person name="Kuo D.H."/>
            <person name="Larsson T."/>
            <person name="Lv J."/>
            <person name="Arendt D."/>
            <person name="Savage R."/>
            <person name="Osoegawa K."/>
            <person name="de Jong P."/>
            <person name="Grimwood J."/>
            <person name="Chapman J.A."/>
            <person name="Shapiro H."/>
            <person name="Aerts A."/>
            <person name="Otillar R.P."/>
            <person name="Terry A.Y."/>
            <person name="Boore J.L."/>
            <person name="Grigoriev I.V."/>
            <person name="Lindberg D.R."/>
            <person name="Seaver E.C."/>
            <person name="Weisblat D.A."/>
            <person name="Putnam N.H."/>
            <person name="Rokhsar D.S."/>
        </authorList>
    </citation>
    <scope>NUCLEOTIDE SEQUENCE</scope>
    <source>
        <strain evidence="4 6">I ESC-2004</strain>
    </source>
</reference>
<organism evidence="4">
    <name type="scientific">Capitella teleta</name>
    <name type="common">Polychaete worm</name>
    <dbReference type="NCBI Taxonomy" id="283909"/>
    <lineage>
        <taxon>Eukaryota</taxon>
        <taxon>Metazoa</taxon>
        <taxon>Spiralia</taxon>
        <taxon>Lophotrochozoa</taxon>
        <taxon>Annelida</taxon>
        <taxon>Polychaeta</taxon>
        <taxon>Sedentaria</taxon>
        <taxon>Scolecida</taxon>
        <taxon>Capitellidae</taxon>
        <taxon>Capitella</taxon>
    </lineage>
</organism>
<evidence type="ECO:0000256" key="1">
    <source>
        <dbReference type="ARBA" id="ARBA00022441"/>
    </source>
</evidence>
<dbReference type="SUPFAM" id="SSF117281">
    <property type="entry name" value="Kelch motif"/>
    <property type="match status" value="1"/>
</dbReference>
<dbReference type="Gene3D" id="3.30.710.10">
    <property type="entry name" value="Potassium Channel Kv1.1, Chain A"/>
    <property type="match status" value="1"/>
</dbReference>
<dbReference type="Pfam" id="PF01344">
    <property type="entry name" value="Kelch_1"/>
    <property type="match status" value="2"/>
</dbReference>
<dbReference type="Proteomes" id="UP000014760">
    <property type="component" value="Unassembled WGS sequence"/>
</dbReference>
<dbReference type="OMA" id="HGCATIV"/>
<feature type="non-terminal residue" evidence="4">
    <location>
        <position position="1"/>
    </location>
</feature>
<dbReference type="Gene3D" id="2.120.10.80">
    <property type="entry name" value="Kelch-type beta propeller"/>
    <property type="match status" value="1"/>
</dbReference>
<keyword evidence="6" id="KW-1185">Reference proteome</keyword>
<keyword evidence="2" id="KW-0677">Repeat</keyword>
<dbReference type="STRING" id="283909.R7VHP5"/>
<gene>
    <name evidence="4" type="ORF">CAPTEDRAFT_44497</name>
</gene>
<dbReference type="InterPro" id="IPR011333">
    <property type="entry name" value="SKP1/BTB/POZ_sf"/>
</dbReference>
<sequence length="313" mass="35020">FRRMREAGELIDIILVFGNKEVPCHKVILAGTCEYFKKIFLTSPNVSTRIPITGVNAQTGIAIVDYLYSGYIDITTDNAKDLLQASKLFSLVGLIQIIETMLCDKLRPHFATQSFSSTDNCYSYDSRKKAWTTLPPMTVTRQQHGSTHHQGAILIAGGTDGNGNGLYCKSVERFDLGTNQWSILPPLPHGVLVPSVVSLSNRLFVLGGHLGKSYSGAIYEFDFKRNVWLARASMPDESWCASAVAFDEYVYVINGFSYKNLRYDIHQDSWEEIQAPMFDHCVSPAVVWKGKIHTLGGHKEEEKNTMEVLDPQT</sequence>
<dbReference type="InterPro" id="IPR006652">
    <property type="entry name" value="Kelch_1"/>
</dbReference>
<name>R7VHP5_CAPTE</name>
<dbReference type="EMBL" id="AMQN01016318">
    <property type="status" value="NOT_ANNOTATED_CDS"/>
    <property type="molecule type" value="Genomic_DNA"/>
</dbReference>
<dbReference type="PROSITE" id="PS50097">
    <property type="entry name" value="BTB"/>
    <property type="match status" value="1"/>
</dbReference>
<evidence type="ECO:0000313" key="5">
    <source>
        <dbReference type="EnsemblMetazoa" id="CapteP44497"/>
    </source>
</evidence>
<dbReference type="SUPFAM" id="SSF54695">
    <property type="entry name" value="POZ domain"/>
    <property type="match status" value="1"/>
</dbReference>
<proteinExistence type="predicted"/>
<feature type="domain" description="BTB" evidence="3">
    <location>
        <begin position="11"/>
        <end position="76"/>
    </location>
</feature>
<dbReference type="Pfam" id="PF00651">
    <property type="entry name" value="BTB"/>
    <property type="match status" value="1"/>
</dbReference>
<dbReference type="PANTHER" id="PTHR24412:SF489">
    <property type="entry name" value="RING FINGER DOMAIN AND KELCH REPEAT-CONTAINING PROTEIN DDB_G0271372"/>
    <property type="match status" value="1"/>
</dbReference>